<dbReference type="STRING" id="2017.SAMN05444320_11157"/>
<dbReference type="Pfam" id="PF08327">
    <property type="entry name" value="AHSA1"/>
    <property type="match status" value="1"/>
</dbReference>
<dbReference type="AlphaFoldDB" id="A0A1M5LC03"/>
<evidence type="ECO:0000256" key="1">
    <source>
        <dbReference type="ARBA" id="ARBA00006817"/>
    </source>
</evidence>
<evidence type="ECO:0000259" key="2">
    <source>
        <dbReference type="Pfam" id="PF08327"/>
    </source>
</evidence>
<feature type="domain" description="Activator of Hsp90 ATPase homologue 1/2-like C-terminal" evidence="2">
    <location>
        <begin position="27"/>
        <end position="143"/>
    </location>
</feature>
<protein>
    <submittedName>
        <fullName evidence="3">Uncharacterized conserved protein YndB, AHSA1/START domain</fullName>
    </submittedName>
</protein>
<comment type="similarity">
    <text evidence="1">Belongs to the AHA1 family.</text>
</comment>
<evidence type="ECO:0000313" key="4">
    <source>
        <dbReference type="Proteomes" id="UP000184501"/>
    </source>
</evidence>
<reference evidence="3 4" key="1">
    <citation type="submission" date="2016-11" db="EMBL/GenBank/DDBJ databases">
        <authorList>
            <person name="Jaros S."/>
            <person name="Januszkiewicz K."/>
            <person name="Wedrychowicz H."/>
        </authorList>
    </citation>
    <scope>NUCLEOTIDE SEQUENCE [LARGE SCALE GENOMIC DNA]</scope>
    <source>
        <strain evidence="3 4">DSM 44523</strain>
    </source>
</reference>
<organism evidence="3 4">
    <name type="scientific">Streptoalloteichus hindustanus</name>
    <dbReference type="NCBI Taxonomy" id="2017"/>
    <lineage>
        <taxon>Bacteria</taxon>
        <taxon>Bacillati</taxon>
        <taxon>Actinomycetota</taxon>
        <taxon>Actinomycetes</taxon>
        <taxon>Pseudonocardiales</taxon>
        <taxon>Pseudonocardiaceae</taxon>
        <taxon>Streptoalloteichus</taxon>
    </lineage>
</organism>
<dbReference type="InterPro" id="IPR013538">
    <property type="entry name" value="ASHA1/2-like_C"/>
</dbReference>
<dbReference type="EMBL" id="FQVN01000011">
    <property type="protein sequence ID" value="SHG62500.1"/>
    <property type="molecule type" value="Genomic_DNA"/>
</dbReference>
<proteinExistence type="inferred from homology"/>
<dbReference type="InterPro" id="IPR023393">
    <property type="entry name" value="START-like_dom_sf"/>
</dbReference>
<dbReference type="SUPFAM" id="SSF55961">
    <property type="entry name" value="Bet v1-like"/>
    <property type="match status" value="1"/>
</dbReference>
<evidence type="ECO:0000313" key="3">
    <source>
        <dbReference type="EMBL" id="SHG62500.1"/>
    </source>
</evidence>
<dbReference type="OrthoDB" id="9803476at2"/>
<dbReference type="RefSeq" id="WP_073488642.1">
    <property type="nucleotide sequence ID" value="NZ_FQVN01000011.1"/>
</dbReference>
<dbReference type="Gene3D" id="3.30.530.20">
    <property type="match status" value="1"/>
</dbReference>
<sequence length="170" mass="19468">METTCPYGTSETRGETHLLRYELRFPHPVGKVWAAVATPHGLPGWLAEADPFEQRVGGAITLRWLNTDEQGNATVASGEVTAWEPERLAEYTVEIHGRIRFELSPADGGTLLRFVNEMTGPEGERLSCLAGWHNHFEYLRDALDGRPKDWSTWTLDHWRELYSEYERRGR</sequence>
<name>A0A1M5LC03_STRHI</name>
<accession>A0A1M5LC03</accession>
<keyword evidence="4" id="KW-1185">Reference proteome</keyword>
<dbReference type="Proteomes" id="UP000184501">
    <property type="component" value="Unassembled WGS sequence"/>
</dbReference>
<gene>
    <name evidence="3" type="ORF">SAMN05444320_11157</name>
</gene>